<comment type="caution">
    <text evidence="2">The sequence shown here is derived from an EMBL/GenBank/DDBJ whole genome shotgun (WGS) entry which is preliminary data.</text>
</comment>
<dbReference type="SUPFAM" id="SSF46785">
    <property type="entry name" value="Winged helix' DNA-binding domain"/>
    <property type="match status" value="1"/>
</dbReference>
<proteinExistence type="inferred from homology"/>
<dbReference type="Proteomes" id="UP001515683">
    <property type="component" value="Unassembled WGS sequence"/>
</dbReference>
<dbReference type="InterPro" id="IPR000600">
    <property type="entry name" value="ROK"/>
</dbReference>
<comment type="similarity">
    <text evidence="1">Belongs to the ROK (NagC/XylR) family.</text>
</comment>
<name>A0ABX0RG86_9GAMM</name>
<dbReference type="RefSeq" id="WP_167018228.1">
    <property type="nucleotide sequence ID" value="NZ_VWXF01000014.1"/>
</dbReference>
<dbReference type="Gene3D" id="3.30.420.40">
    <property type="match status" value="2"/>
</dbReference>
<dbReference type="InterPro" id="IPR043129">
    <property type="entry name" value="ATPase_NBD"/>
</dbReference>
<dbReference type="InterPro" id="IPR036390">
    <property type="entry name" value="WH_DNA-bd_sf"/>
</dbReference>
<dbReference type="SUPFAM" id="SSF53067">
    <property type="entry name" value="Actin-like ATPase domain"/>
    <property type="match status" value="1"/>
</dbReference>
<reference evidence="2 3" key="1">
    <citation type="journal article" date="2019" name="bioRxiv">
        <title>Bacteria contribute to plant secondary compound degradation in a generalist herbivore system.</title>
        <authorList>
            <person name="Francoeur C.B."/>
            <person name="Khadempour L."/>
            <person name="Moreira-Soto R.D."/>
            <person name="Gotting K."/>
            <person name="Book A.J."/>
            <person name="Pinto-Tomas A.A."/>
            <person name="Keefover-Ring K."/>
            <person name="Currie C.R."/>
        </authorList>
    </citation>
    <scope>NUCLEOTIDE SEQUENCE [LARGE SCALE GENOMIC DNA]</scope>
    <source>
        <strain evidence="2">Acro-835</strain>
    </source>
</reference>
<evidence type="ECO:0000256" key="1">
    <source>
        <dbReference type="ARBA" id="ARBA00006479"/>
    </source>
</evidence>
<sequence length="333" mass="36595">MNYRQQLLNSLLIAPASRATLAQQLGVTRAYMTRLSSELIAQGIIVEEGVQEGDFGRPQMLLALAQGRYYSISVMVRGYRLEAYLCDYACPTVTLAQCNHDFISAQSTAAVLHQLERVIVQLTSAAHVSRQQLRHIGIALQGGIEQFSGVVRRCPLFQETQIALKAQLCEQIGLDVAVMNIAWCSSVMIQRALPQLNSWLALLPGLGSLGYGLFLNGAVVLGDNGYYPEIVHLPFAGGMENAFQPQQEQNALEALCFAICCTAPVHNLRHIVLAGEFFESAPDTLIPQLRQRLAQHPLEQMNTLDITWLRLGHNQSLQGLLTLSAEAVSVCLI</sequence>
<evidence type="ECO:0000313" key="2">
    <source>
        <dbReference type="EMBL" id="NIF24352.1"/>
    </source>
</evidence>
<organism evidence="2 3">
    <name type="scientific">Candidatus Pantoea multigeneris</name>
    <dbReference type="NCBI Taxonomy" id="2608357"/>
    <lineage>
        <taxon>Bacteria</taxon>
        <taxon>Pseudomonadati</taxon>
        <taxon>Pseudomonadota</taxon>
        <taxon>Gammaproteobacteria</taxon>
        <taxon>Enterobacterales</taxon>
        <taxon>Erwiniaceae</taxon>
        <taxon>Pantoea</taxon>
    </lineage>
</organism>
<dbReference type="Pfam" id="PF00480">
    <property type="entry name" value="ROK"/>
    <property type="match status" value="1"/>
</dbReference>
<dbReference type="PANTHER" id="PTHR18964">
    <property type="entry name" value="ROK (REPRESSOR, ORF, KINASE) FAMILY"/>
    <property type="match status" value="1"/>
</dbReference>
<dbReference type="PANTHER" id="PTHR18964:SF149">
    <property type="entry name" value="BIFUNCTIONAL UDP-N-ACETYLGLUCOSAMINE 2-EPIMERASE_N-ACETYLMANNOSAMINE KINASE"/>
    <property type="match status" value="1"/>
</dbReference>
<accession>A0ABX0RG86</accession>
<dbReference type="Gene3D" id="1.10.10.10">
    <property type="entry name" value="Winged helix-like DNA-binding domain superfamily/Winged helix DNA-binding domain"/>
    <property type="match status" value="1"/>
</dbReference>
<keyword evidence="3" id="KW-1185">Reference proteome</keyword>
<evidence type="ECO:0000313" key="3">
    <source>
        <dbReference type="Proteomes" id="UP001515683"/>
    </source>
</evidence>
<protein>
    <submittedName>
        <fullName evidence="2">ROK family protein</fullName>
    </submittedName>
</protein>
<gene>
    <name evidence="2" type="ORF">F3J40_22530</name>
</gene>
<dbReference type="EMBL" id="VWXF01000014">
    <property type="protein sequence ID" value="NIF24352.1"/>
    <property type="molecule type" value="Genomic_DNA"/>
</dbReference>
<dbReference type="InterPro" id="IPR036388">
    <property type="entry name" value="WH-like_DNA-bd_sf"/>
</dbReference>